<dbReference type="AlphaFoldDB" id="A0A419QXX8"/>
<reference evidence="3 4" key="1">
    <citation type="submission" date="2018-09" db="EMBL/GenBank/DDBJ databases">
        <title>Altererythrobacter sp.Ery1 and Ery12, the genome sequencing of novel strains in genus Alterythrobacter.</title>
        <authorList>
            <person name="Cheng H."/>
            <person name="Wu Y.-H."/>
            <person name="Fang C."/>
            <person name="Xu X.-W."/>
        </authorList>
    </citation>
    <scope>NUCLEOTIDE SEQUENCE [LARGE SCALE GENOMIC DNA]</scope>
    <source>
        <strain evidence="3 4">Ery12</strain>
    </source>
</reference>
<accession>A0A419QXX8</accession>
<name>A0A419QXX8_9SPHN</name>
<evidence type="ECO:0000259" key="2">
    <source>
        <dbReference type="Pfam" id="PF13579"/>
    </source>
</evidence>
<dbReference type="Pfam" id="PF13579">
    <property type="entry name" value="Glyco_trans_4_4"/>
    <property type="match status" value="1"/>
</dbReference>
<dbReference type="Proteomes" id="UP000284322">
    <property type="component" value="Unassembled WGS sequence"/>
</dbReference>
<dbReference type="PANTHER" id="PTHR12526:SF609">
    <property type="entry name" value="LIPOPOLYSACCHARIDE BIOSYNTHESIS PROTEIN"/>
    <property type="match status" value="1"/>
</dbReference>
<gene>
    <name evidence="3" type="ORF">D6858_14665</name>
</gene>
<proteinExistence type="predicted"/>
<evidence type="ECO:0000313" key="3">
    <source>
        <dbReference type="EMBL" id="RJX65550.1"/>
    </source>
</evidence>
<keyword evidence="3" id="KW-0808">Transferase</keyword>
<evidence type="ECO:0000313" key="4">
    <source>
        <dbReference type="Proteomes" id="UP000284322"/>
    </source>
</evidence>
<dbReference type="OrthoDB" id="9790710at2"/>
<dbReference type="CDD" id="cd03794">
    <property type="entry name" value="GT4_WbuB-like"/>
    <property type="match status" value="1"/>
</dbReference>
<dbReference type="Gene3D" id="3.40.50.2000">
    <property type="entry name" value="Glycogen Phosphorylase B"/>
    <property type="match status" value="2"/>
</dbReference>
<evidence type="ECO:0000259" key="1">
    <source>
        <dbReference type="Pfam" id="PF00534"/>
    </source>
</evidence>
<dbReference type="RefSeq" id="WP_120112290.1">
    <property type="nucleotide sequence ID" value="NZ_RAHJ01000022.1"/>
</dbReference>
<dbReference type="PANTHER" id="PTHR12526">
    <property type="entry name" value="GLYCOSYLTRANSFERASE"/>
    <property type="match status" value="1"/>
</dbReference>
<protein>
    <submittedName>
        <fullName evidence="3">Glycosyltransferase WbuB</fullName>
    </submittedName>
</protein>
<dbReference type="EMBL" id="RAHJ01000022">
    <property type="protein sequence ID" value="RJX65550.1"/>
    <property type="molecule type" value="Genomic_DNA"/>
</dbReference>
<keyword evidence="4" id="KW-1185">Reference proteome</keyword>
<organism evidence="3 4">
    <name type="scientific">Tsuneonella suprasediminis</name>
    <dbReference type="NCBI Taxonomy" id="2306996"/>
    <lineage>
        <taxon>Bacteria</taxon>
        <taxon>Pseudomonadati</taxon>
        <taxon>Pseudomonadota</taxon>
        <taxon>Alphaproteobacteria</taxon>
        <taxon>Sphingomonadales</taxon>
        <taxon>Erythrobacteraceae</taxon>
        <taxon>Tsuneonella</taxon>
    </lineage>
</organism>
<dbReference type="GO" id="GO:0016757">
    <property type="term" value="F:glycosyltransferase activity"/>
    <property type="evidence" value="ECO:0007669"/>
    <property type="project" value="InterPro"/>
</dbReference>
<dbReference type="SUPFAM" id="SSF53756">
    <property type="entry name" value="UDP-Glycosyltransferase/glycogen phosphorylase"/>
    <property type="match status" value="1"/>
</dbReference>
<dbReference type="Pfam" id="PF00534">
    <property type="entry name" value="Glycos_transf_1"/>
    <property type="match status" value="1"/>
</dbReference>
<comment type="caution">
    <text evidence="3">The sequence shown here is derived from an EMBL/GenBank/DDBJ whole genome shotgun (WGS) entry which is preliminary data.</text>
</comment>
<sequence>MKIALVADTFPPLRTSGAVQLRDLSREFARQGHDLTVFLPDSDIDRPWHVQEWEDVRIVRLRAPTIKDLGYARRTLNEFLMPFAMLRNFRKSPLVTDRWDAVIWYSPSIFHAPFVRALKATSRCKGYLIIRDIFPEWALDLGLLRKGLIYSFFRRVAENQYRQADIIGVQTPGNIKYFDRWAGKSPDRVLEVLPNWLDKPVIVPSSIRIDQTPLCGRKVLVYAGNMGVAQGMDIILQLADRMQKREDLGFLFVGRGGDTLRLRNMAQSLELKNVLFHDEIEPDEIPELYTQCHVGIVALNHQHKSHNIPGKFLTYIRSGIPVLANVNPGNDLITLIAEEGVGEACETNDIDDLEAQCLKLLERIERETDIKAKCESAFERHFSVAHIVEAITATLR</sequence>
<feature type="domain" description="Glycosyl transferase family 1" evidence="1">
    <location>
        <begin position="216"/>
        <end position="371"/>
    </location>
</feature>
<dbReference type="InterPro" id="IPR028098">
    <property type="entry name" value="Glyco_trans_4-like_N"/>
</dbReference>
<feature type="domain" description="Glycosyltransferase subfamily 4-like N-terminal" evidence="2">
    <location>
        <begin position="18"/>
        <end position="196"/>
    </location>
</feature>
<dbReference type="InterPro" id="IPR001296">
    <property type="entry name" value="Glyco_trans_1"/>
</dbReference>